<dbReference type="OrthoDB" id="188124at2759"/>
<dbReference type="InterPro" id="IPR029058">
    <property type="entry name" value="AB_hydrolase_fold"/>
</dbReference>
<protein>
    <submittedName>
        <fullName evidence="2">Uncharacterized protein</fullName>
    </submittedName>
</protein>
<feature type="signal peptide" evidence="1">
    <location>
        <begin position="1"/>
        <end position="20"/>
    </location>
</feature>
<dbReference type="Gene3D" id="3.40.50.1820">
    <property type="entry name" value="alpha/beta hydrolase"/>
    <property type="match status" value="1"/>
</dbReference>
<evidence type="ECO:0000313" key="2">
    <source>
        <dbReference type="EMBL" id="KAF6035380.1"/>
    </source>
</evidence>
<comment type="caution">
    <text evidence="2">The sequence shown here is derived from an EMBL/GenBank/DDBJ whole genome shotgun (WGS) entry which is preliminary data.</text>
</comment>
<keyword evidence="3" id="KW-1185">Reference proteome</keyword>
<proteinExistence type="predicted"/>
<feature type="chain" id="PRO_5029506258" evidence="1">
    <location>
        <begin position="21"/>
        <end position="127"/>
    </location>
</feature>
<gene>
    <name evidence="2" type="ORF">EB796_006318</name>
</gene>
<accession>A0A7J7K9Q4</accession>
<evidence type="ECO:0000256" key="1">
    <source>
        <dbReference type="SAM" id="SignalP"/>
    </source>
</evidence>
<organism evidence="2 3">
    <name type="scientific">Bugula neritina</name>
    <name type="common">Brown bryozoan</name>
    <name type="synonym">Sertularia neritina</name>
    <dbReference type="NCBI Taxonomy" id="10212"/>
    <lineage>
        <taxon>Eukaryota</taxon>
        <taxon>Metazoa</taxon>
        <taxon>Spiralia</taxon>
        <taxon>Lophotrochozoa</taxon>
        <taxon>Bryozoa</taxon>
        <taxon>Gymnolaemata</taxon>
        <taxon>Cheilostomatida</taxon>
        <taxon>Flustrina</taxon>
        <taxon>Buguloidea</taxon>
        <taxon>Bugulidae</taxon>
        <taxon>Bugula</taxon>
    </lineage>
</organism>
<keyword evidence="1" id="KW-0732">Signal</keyword>
<sequence>MKKTVYLAAVLVLYLKLVFCDKTTIVAPPDEKGPAVGFFIIPGASIGADQYLPLATEIQTNNPVYSIWVATVGGWVGNLVNPLQMKGFIEDTISNMRKEGLPDSAPVFLAAHSLGGETCMATYFHIY</sequence>
<dbReference type="AlphaFoldDB" id="A0A7J7K9Q4"/>
<dbReference type="SUPFAM" id="SSF53474">
    <property type="entry name" value="alpha/beta-Hydrolases"/>
    <property type="match status" value="1"/>
</dbReference>
<evidence type="ECO:0000313" key="3">
    <source>
        <dbReference type="Proteomes" id="UP000593567"/>
    </source>
</evidence>
<dbReference type="Proteomes" id="UP000593567">
    <property type="component" value="Unassembled WGS sequence"/>
</dbReference>
<reference evidence="2" key="1">
    <citation type="submission" date="2020-06" db="EMBL/GenBank/DDBJ databases">
        <title>Draft genome of Bugula neritina, a colonial animal packing powerful symbionts and potential medicines.</title>
        <authorList>
            <person name="Rayko M."/>
        </authorList>
    </citation>
    <scope>NUCLEOTIDE SEQUENCE [LARGE SCALE GENOMIC DNA]</scope>
    <source>
        <strain evidence="2">Kwan_BN1</strain>
    </source>
</reference>
<name>A0A7J7K9Q4_BUGNE</name>
<dbReference type="EMBL" id="VXIV02000885">
    <property type="protein sequence ID" value="KAF6035380.1"/>
    <property type="molecule type" value="Genomic_DNA"/>
</dbReference>